<dbReference type="Gene3D" id="1.20.1530.20">
    <property type="match status" value="1"/>
</dbReference>
<keyword evidence="8 10" id="KW-0472">Membrane</keyword>
<dbReference type="InterPro" id="IPR006153">
    <property type="entry name" value="Cation/H_exchanger_TM"/>
</dbReference>
<evidence type="ECO:0000313" key="12">
    <source>
        <dbReference type="EMBL" id="MDT0568509.1"/>
    </source>
</evidence>
<protein>
    <submittedName>
        <fullName evidence="12">Na+/H+ antiporter</fullName>
    </submittedName>
</protein>
<dbReference type="InterPro" id="IPR038770">
    <property type="entry name" value="Na+/solute_symporter_sf"/>
</dbReference>
<feature type="transmembrane region" description="Helical" evidence="10">
    <location>
        <begin position="147"/>
        <end position="165"/>
    </location>
</feature>
<keyword evidence="5 10" id="KW-1133">Transmembrane helix</keyword>
<evidence type="ECO:0000259" key="11">
    <source>
        <dbReference type="Pfam" id="PF00999"/>
    </source>
</evidence>
<sequence>MLGLELVVVLCATVLVCQVAGDRLRIAPPVLLLAAGALLGFVPALREVHLPPEAMLLLFLPALLYWESLTTSLRGIRQDLRGIMLMSTALVILTAWAVAAVAHALGLPWGPAWVLGAAVAPTDATTVGVLARMLPRRSITLLRAESLINDGTALVVYGLAVGITVGEEHFSVPHVGWLFLLAYVGGAAAGAVTAWLGIQLRRRLDDPLLGNVVTIGTPFTAFLLAEEIEASGVLAVVVAGLIMSQVGPRLLGAATRRQGQAFWSLSTFLLNASLFVLVGLEAQSAVRDLTSDDLTHALITVGVVSVVLVAVRFTFQFAAVYLIRLLDRRPQQRLRRMSHRARVVGGVTGFRGAVSLAVALSVPETLDSGAPFPDRDVIVFVTSGVIMLTLVVQGLLLPRVVRWARLPHDASAEEERSLAETTAAEEALKALPEVAAGLGTAPEVAEWTRHEYETHLRVVRADDDADDAVVLRHKEDYTALSLALLARKRATVVRLRDENHIDDTVLRQVQAYLDIEEVRLSGAELSD</sequence>
<evidence type="ECO:0000256" key="1">
    <source>
        <dbReference type="ARBA" id="ARBA00004651"/>
    </source>
</evidence>
<keyword evidence="13" id="KW-1185">Reference proteome</keyword>
<dbReference type="InterPro" id="IPR004705">
    <property type="entry name" value="Cation/H_exchanger_CPA1_bac"/>
</dbReference>
<keyword evidence="4 10" id="KW-0812">Transmembrane</keyword>
<evidence type="ECO:0000256" key="4">
    <source>
        <dbReference type="ARBA" id="ARBA00022692"/>
    </source>
</evidence>
<comment type="subcellular location">
    <subcellularLocation>
        <location evidence="1 10">Cell membrane</location>
        <topology evidence="1 10">Multi-pass membrane protein</topology>
    </subcellularLocation>
</comment>
<gene>
    <name evidence="12" type="ORF">RM704_13695</name>
</gene>
<dbReference type="EMBL" id="JAVRFJ010000010">
    <property type="protein sequence ID" value="MDT0568509.1"/>
    <property type="molecule type" value="Genomic_DNA"/>
</dbReference>
<keyword evidence="3 10" id="KW-1003">Cell membrane</keyword>
<keyword evidence="9 10" id="KW-0739">Sodium transport</keyword>
<feature type="transmembrane region" description="Helical" evidence="10">
    <location>
        <begin position="85"/>
        <end position="106"/>
    </location>
</feature>
<name>A0ABU2YW03_9ACTN</name>
<feature type="domain" description="Cation/H+ exchanger transmembrane" evidence="11">
    <location>
        <begin position="13"/>
        <end position="403"/>
    </location>
</feature>
<dbReference type="Pfam" id="PF00999">
    <property type="entry name" value="Na_H_Exchanger"/>
    <property type="match status" value="1"/>
</dbReference>
<dbReference type="PANTHER" id="PTHR10110">
    <property type="entry name" value="SODIUM/HYDROGEN EXCHANGER"/>
    <property type="match status" value="1"/>
</dbReference>
<evidence type="ECO:0000256" key="7">
    <source>
        <dbReference type="ARBA" id="ARBA00023065"/>
    </source>
</evidence>
<feature type="transmembrane region" description="Helical" evidence="10">
    <location>
        <begin position="294"/>
        <end position="323"/>
    </location>
</feature>
<feature type="transmembrane region" description="Helical" evidence="10">
    <location>
        <begin position="231"/>
        <end position="251"/>
    </location>
</feature>
<comment type="caution">
    <text evidence="12">The sequence shown here is derived from an EMBL/GenBank/DDBJ whole genome shotgun (WGS) entry which is preliminary data.</text>
</comment>
<keyword evidence="10" id="KW-0050">Antiport</keyword>
<evidence type="ECO:0000256" key="3">
    <source>
        <dbReference type="ARBA" id="ARBA00022475"/>
    </source>
</evidence>
<evidence type="ECO:0000256" key="10">
    <source>
        <dbReference type="RuleBase" id="RU366002"/>
    </source>
</evidence>
<keyword evidence="7 10" id="KW-0406">Ion transport</keyword>
<accession>A0ABU2YW03</accession>
<evidence type="ECO:0000256" key="6">
    <source>
        <dbReference type="ARBA" id="ARBA00023053"/>
    </source>
</evidence>
<proteinExistence type="inferred from homology"/>
<reference evidence="12" key="1">
    <citation type="submission" date="2024-05" db="EMBL/GenBank/DDBJ databases">
        <title>30 novel species of actinomycetes from the DSMZ collection.</title>
        <authorList>
            <person name="Nouioui I."/>
        </authorList>
    </citation>
    <scope>NUCLEOTIDE SEQUENCE</scope>
    <source>
        <strain evidence="12">DSM 3412</strain>
    </source>
</reference>
<feature type="transmembrane region" description="Helical" evidence="10">
    <location>
        <begin position="208"/>
        <end position="225"/>
    </location>
</feature>
<evidence type="ECO:0000256" key="2">
    <source>
        <dbReference type="ARBA" id="ARBA00022448"/>
    </source>
</evidence>
<comment type="similarity">
    <text evidence="10">Belongs to the monovalent cation:proton antiporter 1 (CPA1) transporter (TC 2.A.36) family.</text>
</comment>
<feature type="transmembrane region" description="Helical" evidence="10">
    <location>
        <begin position="343"/>
        <end position="362"/>
    </location>
</feature>
<feature type="transmembrane region" description="Helical" evidence="10">
    <location>
        <begin position="54"/>
        <end position="73"/>
    </location>
</feature>
<feature type="transmembrane region" description="Helical" evidence="10">
    <location>
        <begin position="263"/>
        <end position="282"/>
    </location>
</feature>
<dbReference type="PANTHER" id="PTHR10110:SF86">
    <property type="entry name" value="SODIUM_HYDROGEN EXCHANGER 7"/>
    <property type="match status" value="1"/>
</dbReference>
<dbReference type="RefSeq" id="WP_033531025.1">
    <property type="nucleotide sequence ID" value="NZ_JAVRFJ010000010.1"/>
</dbReference>
<feature type="transmembrane region" description="Helical" evidence="10">
    <location>
        <begin position="112"/>
        <end position="135"/>
    </location>
</feature>
<keyword evidence="2 10" id="KW-0813">Transport</keyword>
<feature type="transmembrane region" description="Helical" evidence="10">
    <location>
        <begin position="177"/>
        <end position="196"/>
    </location>
</feature>
<dbReference type="Proteomes" id="UP001180737">
    <property type="component" value="Unassembled WGS sequence"/>
</dbReference>
<evidence type="ECO:0000256" key="8">
    <source>
        <dbReference type="ARBA" id="ARBA00023136"/>
    </source>
</evidence>
<keyword evidence="6 10" id="KW-0915">Sodium</keyword>
<evidence type="ECO:0000256" key="9">
    <source>
        <dbReference type="ARBA" id="ARBA00023201"/>
    </source>
</evidence>
<dbReference type="InterPro" id="IPR018422">
    <property type="entry name" value="Cation/H_exchanger_CPA1"/>
</dbReference>
<evidence type="ECO:0000256" key="5">
    <source>
        <dbReference type="ARBA" id="ARBA00022989"/>
    </source>
</evidence>
<evidence type="ECO:0000313" key="13">
    <source>
        <dbReference type="Proteomes" id="UP001180737"/>
    </source>
</evidence>
<organism evidence="12 13">
    <name type="scientific">Streptomyces gottesmaniae</name>
    <dbReference type="NCBI Taxonomy" id="3075518"/>
    <lineage>
        <taxon>Bacteria</taxon>
        <taxon>Bacillati</taxon>
        <taxon>Actinomycetota</taxon>
        <taxon>Actinomycetes</taxon>
        <taxon>Kitasatosporales</taxon>
        <taxon>Streptomycetaceae</taxon>
        <taxon>Streptomyces</taxon>
    </lineage>
</organism>
<feature type="transmembrane region" description="Helical" evidence="10">
    <location>
        <begin position="377"/>
        <end position="397"/>
    </location>
</feature>
<dbReference type="NCBIfam" id="TIGR00831">
    <property type="entry name" value="a_cpa1"/>
    <property type="match status" value="1"/>
</dbReference>
<comment type="function">
    <text evidence="10">Na(+)/H(+) antiporter that extrudes sodium in exchange for external protons.</text>
</comment>